<feature type="domain" description="DNA primase/polymerase bifunctional N-terminal" evidence="1">
    <location>
        <begin position="17"/>
        <end position="205"/>
    </location>
</feature>
<proteinExistence type="predicted"/>
<dbReference type="EMBL" id="JBGEHV010000030">
    <property type="protein sequence ID" value="MEY8041070.1"/>
    <property type="molecule type" value="Genomic_DNA"/>
</dbReference>
<organism evidence="2 3">
    <name type="scientific">Saccharopolyspora cebuensis</name>
    <dbReference type="NCBI Taxonomy" id="418759"/>
    <lineage>
        <taxon>Bacteria</taxon>
        <taxon>Bacillati</taxon>
        <taxon>Actinomycetota</taxon>
        <taxon>Actinomycetes</taxon>
        <taxon>Pseudonocardiales</taxon>
        <taxon>Pseudonocardiaceae</taxon>
        <taxon>Saccharopolyspora</taxon>
    </lineage>
</organism>
<name>A0ABV4CIZ7_9PSEU</name>
<accession>A0ABV4CIZ7</accession>
<gene>
    <name evidence="2" type="ORF">AB8O55_16795</name>
</gene>
<dbReference type="CDD" id="cd04859">
    <property type="entry name" value="Prim_Pol"/>
    <property type="match status" value="1"/>
</dbReference>
<sequence length="327" mass="34907">MTTRRASSATEQLRSWALCLAESGWYVFPLRPGTKRGQVLHGRQSCSGTGVCARGHQGWEQRATRDLGRIARCWEQAPFNIGIATGPSGLLLVDCDQPKPGYRWPPGWNSRGVSCGEDVFGVLAEQAGAAVPDTYTVATPSGGKHFYFRDPQRRFRNTWGERGGLGPLIDTRAGGGYVVGPGSVTPDGAYELLDDTEPADLPGWLVRALAPKPSPALSAPHEIAPTRVSRYVSAAIRSECDRLAATGSGPQNEALFTAALALGRLVAGGAVDDATVRTALHQAMARLPLTRPNDPWTPTQIDATVNSGFRLAAQRPRTLRAWGGDAA</sequence>
<keyword evidence="3" id="KW-1185">Reference proteome</keyword>
<dbReference type="Pfam" id="PF09250">
    <property type="entry name" value="Prim-Pol"/>
    <property type="match status" value="1"/>
</dbReference>
<dbReference type="Proteomes" id="UP001564626">
    <property type="component" value="Unassembled WGS sequence"/>
</dbReference>
<comment type="caution">
    <text evidence="2">The sequence shown here is derived from an EMBL/GenBank/DDBJ whole genome shotgun (WGS) entry which is preliminary data.</text>
</comment>
<evidence type="ECO:0000313" key="3">
    <source>
        <dbReference type="Proteomes" id="UP001564626"/>
    </source>
</evidence>
<evidence type="ECO:0000259" key="1">
    <source>
        <dbReference type="SMART" id="SM00943"/>
    </source>
</evidence>
<dbReference type="SUPFAM" id="SSF56747">
    <property type="entry name" value="Prim-pol domain"/>
    <property type="match status" value="1"/>
</dbReference>
<dbReference type="RefSeq" id="WP_345368290.1">
    <property type="nucleotide sequence ID" value="NZ_BAABII010000035.1"/>
</dbReference>
<evidence type="ECO:0000313" key="2">
    <source>
        <dbReference type="EMBL" id="MEY8041070.1"/>
    </source>
</evidence>
<protein>
    <submittedName>
        <fullName evidence="2">Bifunctional DNA primase/polymerase</fullName>
    </submittedName>
</protein>
<dbReference type="InterPro" id="IPR015330">
    <property type="entry name" value="DNA_primase/pol_bifunc_N"/>
</dbReference>
<reference evidence="2 3" key="1">
    <citation type="submission" date="2024-08" db="EMBL/GenBank/DDBJ databases">
        <title>Genome mining of Saccharopolyspora cebuensis PGLac3 from Nigerian medicinal plant.</title>
        <authorList>
            <person name="Ezeobiora C.E."/>
            <person name="Igbokwe N.H."/>
            <person name="Amin D.H."/>
            <person name="Mendie U.E."/>
        </authorList>
    </citation>
    <scope>NUCLEOTIDE SEQUENCE [LARGE SCALE GENOMIC DNA]</scope>
    <source>
        <strain evidence="2 3">PGLac3</strain>
    </source>
</reference>
<dbReference type="SMART" id="SM00943">
    <property type="entry name" value="Prim-Pol"/>
    <property type="match status" value="1"/>
</dbReference>